<name>A0ACB9ZQE8_CATRO</name>
<sequence>MAGFPLPLLCESFNSLIEVLQEEVILGWIWIQFNKHKRIYIKVVSEQPPNKGQTELSYEHNFMIALRAKTLELEMVIMTHLLKEFQENNARNGRNYVSIRRMKAQPIKTWSIMKQSLRNKFGVENHERQRQGQAKEKFMESSMVIFMLSLKESLFRIVNESSFLYAFMKDIDSFIPSIQLWNLVSHQFECCLDEQKVLTVDGFLKAFLLGNIHSFKVLKVHPCDLVKTTFENGVFELALKELDEKLVQAIQDWLISKSAFVEENIHNVTSFYNKFNKELNILASLLVDVPKEKTGFPWQLCVLLVGSAYNQASCSTTLLLSFEIDYGDNLLMQSKSYIQESQAAKDLLNGLSTSTMLKKLKAFENNSMIVYIMEALKRKVDEFELQGKHPMLFTMCSIFCLRCFWRGELGDRLPTAHGSLLEYGSFKSSIEVLQEEVILGRIWIQFNKHKRIHINFPKCS</sequence>
<protein>
    <submittedName>
        <fullName evidence="1">Uncharacterized protein</fullName>
    </submittedName>
</protein>
<accession>A0ACB9ZQE8</accession>
<dbReference type="EMBL" id="CM044708">
    <property type="protein sequence ID" value="KAI5649471.1"/>
    <property type="molecule type" value="Genomic_DNA"/>
</dbReference>
<evidence type="ECO:0000313" key="2">
    <source>
        <dbReference type="Proteomes" id="UP001060085"/>
    </source>
</evidence>
<proteinExistence type="predicted"/>
<reference evidence="2" key="1">
    <citation type="journal article" date="2023" name="Nat. Plants">
        <title>Single-cell RNA sequencing provides a high-resolution roadmap for understanding the multicellular compartmentation of specialized metabolism.</title>
        <authorList>
            <person name="Sun S."/>
            <person name="Shen X."/>
            <person name="Li Y."/>
            <person name="Li Y."/>
            <person name="Wang S."/>
            <person name="Li R."/>
            <person name="Zhang H."/>
            <person name="Shen G."/>
            <person name="Guo B."/>
            <person name="Wei J."/>
            <person name="Xu J."/>
            <person name="St-Pierre B."/>
            <person name="Chen S."/>
            <person name="Sun C."/>
        </authorList>
    </citation>
    <scope>NUCLEOTIDE SEQUENCE [LARGE SCALE GENOMIC DNA]</scope>
</reference>
<evidence type="ECO:0000313" key="1">
    <source>
        <dbReference type="EMBL" id="KAI5649471.1"/>
    </source>
</evidence>
<gene>
    <name evidence="1" type="ORF">M9H77_35476</name>
</gene>
<dbReference type="Proteomes" id="UP001060085">
    <property type="component" value="Linkage Group LG08"/>
</dbReference>
<comment type="caution">
    <text evidence="1">The sequence shown here is derived from an EMBL/GenBank/DDBJ whole genome shotgun (WGS) entry which is preliminary data.</text>
</comment>
<keyword evidence="2" id="KW-1185">Reference proteome</keyword>
<organism evidence="1 2">
    <name type="scientific">Catharanthus roseus</name>
    <name type="common">Madagascar periwinkle</name>
    <name type="synonym">Vinca rosea</name>
    <dbReference type="NCBI Taxonomy" id="4058"/>
    <lineage>
        <taxon>Eukaryota</taxon>
        <taxon>Viridiplantae</taxon>
        <taxon>Streptophyta</taxon>
        <taxon>Embryophyta</taxon>
        <taxon>Tracheophyta</taxon>
        <taxon>Spermatophyta</taxon>
        <taxon>Magnoliopsida</taxon>
        <taxon>eudicotyledons</taxon>
        <taxon>Gunneridae</taxon>
        <taxon>Pentapetalae</taxon>
        <taxon>asterids</taxon>
        <taxon>lamiids</taxon>
        <taxon>Gentianales</taxon>
        <taxon>Apocynaceae</taxon>
        <taxon>Rauvolfioideae</taxon>
        <taxon>Vinceae</taxon>
        <taxon>Catharanthinae</taxon>
        <taxon>Catharanthus</taxon>
    </lineage>
</organism>